<feature type="transmembrane region" description="Helical" evidence="1">
    <location>
        <begin position="117"/>
        <end position="138"/>
    </location>
</feature>
<keyword evidence="1" id="KW-0812">Transmembrane</keyword>
<keyword evidence="1" id="KW-1133">Transmembrane helix</keyword>
<sequence length="182" mass="20577">MSKLLRRALKISIVPAILLIAGKFIGILCTSIIYNLNFQISNDLNGLFSVQIYFPDASTTLFVNSISNLVMVVFLALPLAYFIIKTTLYHTIANNPRTIVKMTRFNMLKWITAKDTSFLTMFIWCAFLWIASGVTIAHTLQGSTYSWVGIVAGSLALIASLFTIKTFEIETDNIYPREHKYY</sequence>
<feature type="transmembrane region" description="Helical" evidence="1">
    <location>
        <begin position="61"/>
        <end position="84"/>
    </location>
</feature>
<name>A0A0G0DPQ8_9BACT</name>
<feature type="transmembrane region" description="Helical" evidence="1">
    <location>
        <begin position="144"/>
        <end position="164"/>
    </location>
</feature>
<comment type="caution">
    <text evidence="2">The sequence shown here is derived from an EMBL/GenBank/DDBJ whole genome shotgun (WGS) entry which is preliminary data.</text>
</comment>
<gene>
    <name evidence="2" type="ORF">UR96_C0035G0006</name>
</gene>
<evidence type="ECO:0000256" key="1">
    <source>
        <dbReference type="SAM" id="Phobius"/>
    </source>
</evidence>
<dbReference type="AlphaFoldDB" id="A0A0G0DPQ8"/>
<evidence type="ECO:0000313" key="3">
    <source>
        <dbReference type="Proteomes" id="UP000034140"/>
    </source>
</evidence>
<proteinExistence type="predicted"/>
<keyword evidence="1" id="KW-0472">Membrane</keyword>
<dbReference type="EMBL" id="LBRE01000035">
    <property type="protein sequence ID" value="KKP91001.1"/>
    <property type="molecule type" value="Genomic_DNA"/>
</dbReference>
<dbReference type="Proteomes" id="UP000034140">
    <property type="component" value="Unassembled WGS sequence"/>
</dbReference>
<accession>A0A0G0DPQ8</accession>
<evidence type="ECO:0000313" key="2">
    <source>
        <dbReference type="EMBL" id="KKP91001.1"/>
    </source>
</evidence>
<feature type="transmembrane region" description="Helical" evidence="1">
    <location>
        <begin position="12"/>
        <end position="34"/>
    </location>
</feature>
<protein>
    <submittedName>
        <fullName evidence="2">Uncharacterized protein</fullName>
    </submittedName>
</protein>
<reference evidence="2 3" key="1">
    <citation type="journal article" date="2015" name="Nature">
        <title>rRNA introns, odd ribosomes, and small enigmatic genomes across a large radiation of phyla.</title>
        <authorList>
            <person name="Brown C.T."/>
            <person name="Hug L.A."/>
            <person name="Thomas B.C."/>
            <person name="Sharon I."/>
            <person name="Castelle C.J."/>
            <person name="Singh A."/>
            <person name="Wilkins M.J."/>
            <person name="Williams K.H."/>
            <person name="Banfield J.F."/>
        </authorList>
    </citation>
    <scope>NUCLEOTIDE SEQUENCE [LARGE SCALE GENOMIC DNA]</scope>
</reference>
<organism evidence="2 3">
    <name type="scientific">candidate division WS6 bacterium GW2011_GWC1_36_11</name>
    <dbReference type="NCBI Taxonomy" id="1619090"/>
    <lineage>
        <taxon>Bacteria</taxon>
        <taxon>Candidatus Dojkabacteria</taxon>
    </lineage>
</organism>